<comment type="caution">
    <text evidence="1">The sequence shown here is derived from an EMBL/GenBank/DDBJ whole genome shotgun (WGS) entry which is preliminary data.</text>
</comment>
<evidence type="ECO:0000313" key="2">
    <source>
        <dbReference type="Proteomes" id="UP001497535"/>
    </source>
</evidence>
<name>A0ACB1AN45_MELEN</name>
<accession>A0ACB1AN45</accession>
<reference evidence="1" key="1">
    <citation type="submission" date="2023-11" db="EMBL/GenBank/DDBJ databases">
        <authorList>
            <person name="Poullet M."/>
        </authorList>
    </citation>
    <scope>NUCLEOTIDE SEQUENCE</scope>
    <source>
        <strain evidence="1">E1834</strain>
    </source>
</reference>
<dbReference type="EMBL" id="CAVMJV010000090">
    <property type="protein sequence ID" value="CAK5091741.1"/>
    <property type="molecule type" value="Genomic_DNA"/>
</dbReference>
<gene>
    <name evidence="1" type="ORF">MENTE1834_LOCUS39602</name>
</gene>
<sequence length="102" mass="12398">MQLPKHQPHNASFPLVMMNFLSRSFDIYLDYNKLLFCEFSRMYLTKPQHNTINFHFHHRLITNSIQIYKIRSLNILKTTQSIRRQFSKVMNIQTMRILLKIL</sequence>
<organism evidence="1 2">
    <name type="scientific">Meloidogyne enterolobii</name>
    <name type="common">Root-knot nematode worm</name>
    <name type="synonym">Meloidogyne mayaguensis</name>
    <dbReference type="NCBI Taxonomy" id="390850"/>
    <lineage>
        <taxon>Eukaryota</taxon>
        <taxon>Metazoa</taxon>
        <taxon>Ecdysozoa</taxon>
        <taxon>Nematoda</taxon>
        <taxon>Chromadorea</taxon>
        <taxon>Rhabditida</taxon>
        <taxon>Tylenchina</taxon>
        <taxon>Tylenchomorpha</taxon>
        <taxon>Tylenchoidea</taxon>
        <taxon>Meloidogynidae</taxon>
        <taxon>Meloidogyninae</taxon>
        <taxon>Meloidogyne</taxon>
    </lineage>
</organism>
<protein>
    <submittedName>
        <fullName evidence="1">Uncharacterized protein</fullName>
    </submittedName>
</protein>
<dbReference type="Proteomes" id="UP001497535">
    <property type="component" value="Unassembled WGS sequence"/>
</dbReference>
<proteinExistence type="predicted"/>
<keyword evidence="2" id="KW-1185">Reference proteome</keyword>
<evidence type="ECO:0000313" key="1">
    <source>
        <dbReference type="EMBL" id="CAK5091741.1"/>
    </source>
</evidence>